<dbReference type="AlphaFoldDB" id="A0A6N7Q533"/>
<feature type="compositionally biased region" description="Basic and acidic residues" evidence="1">
    <location>
        <begin position="71"/>
        <end position="95"/>
    </location>
</feature>
<dbReference type="EMBL" id="WJIE01000030">
    <property type="protein sequence ID" value="MRG98386.1"/>
    <property type="molecule type" value="Genomic_DNA"/>
</dbReference>
<evidence type="ECO:0000256" key="1">
    <source>
        <dbReference type="SAM" id="MobiDB-lite"/>
    </source>
</evidence>
<comment type="caution">
    <text evidence="2">The sequence shown here is derived from an EMBL/GenBank/DDBJ whole genome shotgun (WGS) entry which is preliminary data.</text>
</comment>
<evidence type="ECO:0000313" key="3">
    <source>
        <dbReference type="Proteomes" id="UP000440224"/>
    </source>
</evidence>
<keyword evidence="3" id="KW-1185">Reference proteome</keyword>
<organism evidence="2 3">
    <name type="scientific">Polyangium spumosum</name>
    <dbReference type="NCBI Taxonomy" id="889282"/>
    <lineage>
        <taxon>Bacteria</taxon>
        <taxon>Pseudomonadati</taxon>
        <taxon>Myxococcota</taxon>
        <taxon>Polyangia</taxon>
        <taxon>Polyangiales</taxon>
        <taxon>Polyangiaceae</taxon>
        <taxon>Polyangium</taxon>
    </lineage>
</organism>
<feature type="region of interest" description="Disordered" evidence="1">
    <location>
        <begin position="70"/>
        <end position="95"/>
    </location>
</feature>
<evidence type="ECO:0000313" key="2">
    <source>
        <dbReference type="EMBL" id="MRG98386.1"/>
    </source>
</evidence>
<accession>A0A6N7Q533</accession>
<name>A0A6N7Q533_9BACT</name>
<dbReference type="RefSeq" id="WP_153825148.1">
    <property type="nucleotide sequence ID" value="NZ_WJIE01000030.1"/>
</dbReference>
<reference evidence="2 3" key="1">
    <citation type="submission" date="2019-10" db="EMBL/GenBank/DDBJ databases">
        <title>A soil myxobacterium in the family Polyangiaceae.</title>
        <authorList>
            <person name="Li Y."/>
            <person name="Wang J."/>
        </authorList>
    </citation>
    <scope>NUCLEOTIDE SEQUENCE [LARGE SCALE GENOMIC DNA]</scope>
    <source>
        <strain evidence="2 3">DSM 14734</strain>
    </source>
</reference>
<protein>
    <submittedName>
        <fullName evidence="2">Uncharacterized protein</fullName>
    </submittedName>
</protein>
<proteinExistence type="predicted"/>
<dbReference type="Proteomes" id="UP000440224">
    <property type="component" value="Unassembled WGS sequence"/>
</dbReference>
<gene>
    <name evidence="2" type="ORF">GF068_41700</name>
</gene>
<sequence>MPSMVLCPSCKRHVFAREASCPFCGLAISAISTEPGAARASATQEMSRAQRYLVGAAIAATVAVAGCNSKPARDPNDVQKQEHGNNDEPDWRRDRPPCNPTCPPYGCVFPDEACDIVRV</sequence>